<accession>A0A2T0XGS3</accession>
<comment type="subunit">
    <text evidence="3">Associates exclusively with 100S ribosomes, which are dimers of 70S ribosomes.</text>
</comment>
<dbReference type="Gene3D" id="3.30.160.100">
    <property type="entry name" value="Ribosome hibernation promotion factor-like"/>
    <property type="match status" value="1"/>
</dbReference>
<dbReference type="SUPFAM" id="SSF69754">
    <property type="entry name" value="Ribosome binding protein Y (YfiA homologue)"/>
    <property type="match status" value="1"/>
</dbReference>
<dbReference type="PANTHER" id="PTHR33231:SF1">
    <property type="entry name" value="30S RIBOSOMAL PROTEIN"/>
    <property type="match status" value="1"/>
</dbReference>
<evidence type="ECO:0000256" key="1">
    <source>
        <dbReference type="ARBA" id="ARBA00022845"/>
    </source>
</evidence>
<dbReference type="GO" id="GO:0022627">
    <property type="term" value="C:cytosolic small ribosomal subunit"/>
    <property type="evidence" value="ECO:0007669"/>
    <property type="project" value="TreeGrafter"/>
</dbReference>
<keyword evidence="6" id="KW-0687">Ribonucleoprotein</keyword>
<dbReference type="CDD" id="cd00552">
    <property type="entry name" value="RaiA"/>
    <property type="match status" value="1"/>
</dbReference>
<dbReference type="FunFam" id="3.30.160.100:FF:000001">
    <property type="entry name" value="Ribosome hibernation promoting factor"/>
    <property type="match status" value="1"/>
</dbReference>
<reference evidence="6 7" key="1">
    <citation type="submission" date="2018-03" db="EMBL/GenBank/DDBJ databases">
        <title>Genomic Encyclopedia of Type Strains, Phase III (KMG-III): the genomes of soil and plant-associated and newly described type strains.</title>
        <authorList>
            <person name="Whitman W."/>
        </authorList>
    </citation>
    <scope>NUCLEOTIDE SEQUENCE [LARGE SCALE GENOMIC DNA]</scope>
    <source>
        <strain evidence="6 7">MWH-P2sevCIIIb</strain>
    </source>
</reference>
<dbReference type="AlphaFoldDB" id="A0A2T0XGS3"/>
<organism evidence="6 7">
    <name type="scientific">Jezberella montanilacus</name>
    <dbReference type="NCBI Taxonomy" id="323426"/>
    <lineage>
        <taxon>Bacteria</taxon>
        <taxon>Pseudomonadati</taxon>
        <taxon>Pseudomonadota</taxon>
        <taxon>Betaproteobacteria</taxon>
        <taxon>Burkholderiales</taxon>
        <taxon>Alcaligenaceae</taxon>
        <taxon>Jezberella</taxon>
    </lineage>
</organism>
<evidence type="ECO:0000256" key="4">
    <source>
        <dbReference type="ARBA" id="ARBA00041148"/>
    </source>
</evidence>
<dbReference type="InterPro" id="IPR003489">
    <property type="entry name" value="RHF/RaiA"/>
</dbReference>
<dbReference type="InterPro" id="IPR050574">
    <property type="entry name" value="HPF/YfiA_ribosome-assoc"/>
</dbReference>
<keyword evidence="6" id="KW-0689">Ribosomal protein</keyword>
<evidence type="ECO:0000256" key="2">
    <source>
        <dbReference type="ARBA" id="ARBA00038434"/>
    </source>
</evidence>
<dbReference type="GO" id="GO:0043024">
    <property type="term" value="F:ribosomal small subunit binding"/>
    <property type="evidence" value="ECO:0007669"/>
    <property type="project" value="TreeGrafter"/>
</dbReference>
<keyword evidence="7" id="KW-1185">Reference proteome</keyword>
<dbReference type="GO" id="GO:0045900">
    <property type="term" value="P:negative regulation of translational elongation"/>
    <property type="evidence" value="ECO:0007669"/>
    <property type="project" value="TreeGrafter"/>
</dbReference>
<dbReference type="Proteomes" id="UP000238308">
    <property type="component" value="Unassembled WGS sequence"/>
</dbReference>
<dbReference type="EMBL" id="PVTV01000013">
    <property type="protein sequence ID" value="PRY98107.1"/>
    <property type="molecule type" value="Genomic_DNA"/>
</dbReference>
<keyword evidence="1" id="KW-0810">Translation regulation</keyword>
<protein>
    <recommendedName>
        <fullName evidence="4">Ribosome hibernation promoting factor</fullName>
    </recommendedName>
    <alternativeName>
        <fullName evidence="5">Hibernation factor HPF</fullName>
    </alternativeName>
</protein>
<name>A0A2T0XGS3_9BURK</name>
<dbReference type="InterPro" id="IPR036567">
    <property type="entry name" value="RHF-like"/>
</dbReference>
<gene>
    <name evidence="6" type="ORF">BCM14_1824</name>
</gene>
<proteinExistence type="inferred from homology"/>
<dbReference type="NCBIfam" id="TIGR00741">
    <property type="entry name" value="yfiA"/>
    <property type="match status" value="1"/>
</dbReference>
<dbReference type="OrthoDB" id="9795980at2"/>
<evidence type="ECO:0000313" key="6">
    <source>
        <dbReference type="EMBL" id="PRY98107.1"/>
    </source>
</evidence>
<dbReference type="RefSeq" id="WP_106227663.1">
    <property type="nucleotide sequence ID" value="NZ_PVTV01000013.1"/>
</dbReference>
<dbReference type="Pfam" id="PF02482">
    <property type="entry name" value="Ribosomal_S30AE"/>
    <property type="match status" value="1"/>
</dbReference>
<evidence type="ECO:0000313" key="7">
    <source>
        <dbReference type="Proteomes" id="UP000238308"/>
    </source>
</evidence>
<sequence>MNISIIGHHLEVTPAIREYIHAKLARVARHFDKLIDLQVMLSVEPLKHHVEVTLRVPGKDIHCESTEDNLYSSIDIVVDKIDRKVIQYKDRTHHHGHMAAKRQALEAA</sequence>
<comment type="caution">
    <text evidence="6">The sequence shown here is derived from an EMBL/GenBank/DDBJ whole genome shotgun (WGS) entry which is preliminary data.</text>
</comment>
<comment type="similarity">
    <text evidence="2">Belongs to the HPF/YfiA ribosome-associated protein family. Short HPF subfamily.</text>
</comment>
<evidence type="ECO:0000256" key="3">
    <source>
        <dbReference type="ARBA" id="ARBA00038695"/>
    </source>
</evidence>
<dbReference type="PANTHER" id="PTHR33231">
    <property type="entry name" value="30S RIBOSOMAL PROTEIN"/>
    <property type="match status" value="1"/>
</dbReference>
<evidence type="ECO:0000256" key="5">
    <source>
        <dbReference type="ARBA" id="ARBA00041319"/>
    </source>
</evidence>